<evidence type="ECO:0000256" key="5">
    <source>
        <dbReference type="ARBA" id="ARBA00011996"/>
    </source>
</evidence>
<evidence type="ECO:0000256" key="2">
    <source>
        <dbReference type="ARBA" id="ARBA00002988"/>
    </source>
</evidence>
<organism evidence="16">
    <name type="scientific">Thermomicrobium roseum</name>
    <dbReference type="NCBI Taxonomy" id="500"/>
    <lineage>
        <taxon>Bacteria</taxon>
        <taxon>Pseudomonadati</taxon>
        <taxon>Thermomicrobiota</taxon>
        <taxon>Thermomicrobia</taxon>
        <taxon>Thermomicrobiales</taxon>
        <taxon>Thermomicrobiaceae</taxon>
        <taxon>Thermomicrobium</taxon>
    </lineage>
</organism>
<evidence type="ECO:0000256" key="8">
    <source>
        <dbReference type="ARBA" id="ARBA00022723"/>
    </source>
</evidence>
<dbReference type="GO" id="GO:0008986">
    <property type="term" value="F:pyruvate, water dikinase activity"/>
    <property type="evidence" value="ECO:0007669"/>
    <property type="project" value="UniProtKB-EC"/>
</dbReference>
<keyword evidence="12" id="KW-0460">Magnesium</keyword>
<proteinExistence type="inferred from homology"/>
<sequence>MHDAPFILNFETLREADRPLVGGKAASLGMLLAAGCPVPPGFALTTAAYRTFLEENGLTGLFRLELDRYPSLDDAAAALAARVEEAFTTAALPDTLARHLSDAYAQLGRTVGSAEPIVAVRSSAVDEDSQTASFAGQHETYLGIQGFDELARAVRRCWASAYTPRAIAYRVHRGLRLEDAAVGVAVQLLVEPRAAGVLFTLSPRTGDRSLVVIEGSWGLGQAVVAGEVTPDEYVVSKVTLEIVRKQINPKPFRYRRGGSDGTLQREELPPERATAPCLDDAEVVELARRARELEKRFGFPLDVEWAITDIPDRGTIYFLQCRPETVWSQKERPAVTIAATNPIMAIAQTLVRPPSR</sequence>
<dbReference type="Pfam" id="PF01326">
    <property type="entry name" value="PPDK_N"/>
    <property type="match status" value="1"/>
</dbReference>
<comment type="pathway">
    <text evidence="3">Carbohydrate biosynthesis; gluconeogenesis.</text>
</comment>
<dbReference type="GO" id="GO:0006094">
    <property type="term" value="P:gluconeogenesis"/>
    <property type="evidence" value="ECO:0007669"/>
    <property type="project" value="UniProtKB-UniPathway"/>
</dbReference>
<evidence type="ECO:0000256" key="12">
    <source>
        <dbReference type="ARBA" id="ARBA00022842"/>
    </source>
</evidence>
<accession>A0A7C2B7A2</accession>
<keyword evidence="9" id="KW-0547">Nucleotide-binding</keyword>
<evidence type="ECO:0000256" key="13">
    <source>
        <dbReference type="ARBA" id="ARBA00033470"/>
    </source>
</evidence>
<keyword evidence="8" id="KW-0479">Metal-binding</keyword>
<keyword evidence="7" id="KW-0808">Transferase</keyword>
<evidence type="ECO:0000256" key="14">
    <source>
        <dbReference type="ARBA" id="ARBA00047700"/>
    </source>
</evidence>
<dbReference type="PANTHER" id="PTHR43030">
    <property type="entry name" value="PHOSPHOENOLPYRUVATE SYNTHASE"/>
    <property type="match status" value="1"/>
</dbReference>
<dbReference type="GO" id="GO:0005524">
    <property type="term" value="F:ATP binding"/>
    <property type="evidence" value="ECO:0007669"/>
    <property type="project" value="UniProtKB-KW"/>
</dbReference>
<comment type="function">
    <text evidence="2">Catalyzes the phosphorylation of pyruvate to phosphoenolpyruvate.</text>
</comment>
<evidence type="ECO:0000313" key="16">
    <source>
        <dbReference type="EMBL" id="HEF66359.1"/>
    </source>
</evidence>
<dbReference type="SUPFAM" id="SSF56059">
    <property type="entry name" value="Glutathione synthetase ATP-binding domain-like"/>
    <property type="match status" value="1"/>
</dbReference>
<dbReference type="InterPro" id="IPR013815">
    <property type="entry name" value="ATP_grasp_subdomain_1"/>
</dbReference>
<evidence type="ECO:0000256" key="1">
    <source>
        <dbReference type="ARBA" id="ARBA00001946"/>
    </source>
</evidence>
<feature type="domain" description="Pyruvate phosphate dikinase AMP/ATP-binding" evidence="15">
    <location>
        <begin position="19"/>
        <end position="334"/>
    </location>
</feature>
<evidence type="ECO:0000256" key="11">
    <source>
        <dbReference type="ARBA" id="ARBA00022840"/>
    </source>
</evidence>
<keyword evidence="11" id="KW-0067">ATP-binding</keyword>
<evidence type="ECO:0000256" key="9">
    <source>
        <dbReference type="ARBA" id="ARBA00022741"/>
    </source>
</evidence>
<gene>
    <name evidence="16" type="ORF">ENP47_12300</name>
</gene>
<dbReference type="GO" id="GO:0046872">
    <property type="term" value="F:metal ion binding"/>
    <property type="evidence" value="ECO:0007669"/>
    <property type="project" value="UniProtKB-KW"/>
</dbReference>
<evidence type="ECO:0000256" key="3">
    <source>
        <dbReference type="ARBA" id="ARBA00004742"/>
    </source>
</evidence>
<evidence type="ECO:0000256" key="4">
    <source>
        <dbReference type="ARBA" id="ARBA00007837"/>
    </source>
</evidence>
<evidence type="ECO:0000259" key="15">
    <source>
        <dbReference type="Pfam" id="PF01326"/>
    </source>
</evidence>
<dbReference type="InterPro" id="IPR006319">
    <property type="entry name" value="PEP_synth"/>
</dbReference>
<dbReference type="EC" id="2.7.9.2" evidence="5"/>
<comment type="caution">
    <text evidence="16">The sequence shown here is derived from an EMBL/GenBank/DDBJ whole genome shotgun (WGS) entry which is preliminary data.</text>
</comment>
<dbReference type="EMBL" id="DSJL01000011">
    <property type="protein sequence ID" value="HEF66359.1"/>
    <property type="molecule type" value="Genomic_DNA"/>
</dbReference>
<evidence type="ECO:0000256" key="10">
    <source>
        <dbReference type="ARBA" id="ARBA00022777"/>
    </source>
</evidence>
<keyword evidence="10" id="KW-0418">Kinase</keyword>
<dbReference type="AlphaFoldDB" id="A0A7C2B7A2"/>
<protein>
    <recommendedName>
        <fullName evidence="6">Phosphoenolpyruvate synthase</fullName>
        <ecNumber evidence="5">2.7.9.2</ecNumber>
    </recommendedName>
    <alternativeName>
        <fullName evidence="13">Pyruvate, water dikinase</fullName>
    </alternativeName>
</protein>
<dbReference type="UniPathway" id="UPA00138"/>
<evidence type="ECO:0000256" key="6">
    <source>
        <dbReference type="ARBA" id="ARBA00021623"/>
    </source>
</evidence>
<evidence type="ECO:0000256" key="7">
    <source>
        <dbReference type="ARBA" id="ARBA00022679"/>
    </source>
</evidence>
<keyword evidence="16" id="KW-0670">Pyruvate</keyword>
<dbReference type="InterPro" id="IPR002192">
    <property type="entry name" value="PPDK_AMP/ATP-bd"/>
</dbReference>
<dbReference type="Gene3D" id="3.30.470.20">
    <property type="entry name" value="ATP-grasp fold, B domain"/>
    <property type="match status" value="1"/>
</dbReference>
<comment type="cofactor">
    <cofactor evidence="1">
        <name>Mg(2+)</name>
        <dbReference type="ChEBI" id="CHEBI:18420"/>
    </cofactor>
</comment>
<dbReference type="PANTHER" id="PTHR43030:SF1">
    <property type="entry name" value="PHOSPHOENOLPYRUVATE SYNTHASE"/>
    <property type="match status" value="1"/>
</dbReference>
<dbReference type="Gene3D" id="3.30.1490.20">
    <property type="entry name" value="ATP-grasp fold, A domain"/>
    <property type="match status" value="1"/>
</dbReference>
<comment type="similarity">
    <text evidence="4">Belongs to the PEP-utilizing enzyme family.</text>
</comment>
<reference evidence="16" key="1">
    <citation type="journal article" date="2020" name="mSystems">
        <title>Genome- and Community-Level Interaction Insights into Carbon Utilization and Element Cycling Functions of Hydrothermarchaeota in Hydrothermal Sediment.</title>
        <authorList>
            <person name="Zhou Z."/>
            <person name="Liu Y."/>
            <person name="Xu W."/>
            <person name="Pan J."/>
            <person name="Luo Z.H."/>
            <person name="Li M."/>
        </authorList>
    </citation>
    <scope>NUCLEOTIDE SEQUENCE [LARGE SCALE GENOMIC DNA]</scope>
    <source>
        <strain evidence="16">SpSt-222</strain>
    </source>
</reference>
<comment type="catalytic activity">
    <reaction evidence="14">
        <text>pyruvate + ATP + H2O = phosphoenolpyruvate + AMP + phosphate + 2 H(+)</text>
        <dbReference type="Rhea" id="RHEA:11364"/>
        <dbReference type="ChEBI" id="CHEBI:15361"/>
        <dbReference type="ChEBI" id="CHEBI:15377"/>
        <dbReference type="ChEBI" id="CHEBI:15378"/>
        <dbReference type="ChEBI" id="CHEBI:30616"/>
        <dbReference type="ChEBI" id="CHEBI:43474"/>
        <dbReference type="ChEBI" id="CHEBI:58702"/>
        <dbReference type="ChEBI" id="CHEBI:456215"/>
        <dbReference type="EC" id="2.7.9.2"/>
    </reaction>
</comment>
<name>A0A7C2B7A2_THERO</name>